<reference evidence="1 2" key="1">
    <citation type="submission" date="2023-12" db="EMBL/GenBank/DDBJ databases">
        <title>Whole-genome sequencing of halo(alkali)philic microorganisms from hypersaline lakes.</title>
        <authorList>
            <person name="Sorokin D.Y."/>
            <person name="Merkel A.Y."/>
            <person name="Messina E."/>
            <person name="Yakimov M."/>
        </authorList>
    </citation>
    <scope>NUCLEOTIDE SEQUENCE [LARGE SCALE GENOMIC DNA]</scope>
    <source>
        <strain evidence="1 2">AB-CW1</strain>
    </source>
</reference>
<comment type="caution">
    <text evidence="1">The sequence shown here is derived from an EMBL/GenBank/DDBJ whole genome shotgun (WGS) entry which is preliminary data.</text>
</comment>
<dbReference type="AlphaFoldDB" id="A0AAP6MKM5"/>
<gene>
    <name evidence="1" type="ORF">VCB98_12275</name>
</gene>
<dbReference type="Pfam" id="PF04199">
    <property type="entry name" value="Cyclase"/>
    <property type="match status" value="1"/>
</dbReference>
<feature type="non-terminal residue" evidence="1">
    <location>
        <position position="1"/>
    </location>
</feature>
<evidence type="ECO:0000313" key="1">
    <source>
        <dbReference type="EMBL" id="MEA5446594.1"/>
    </source>
</evidence>
<dbReference type="GO" id="GO:0004061">
    <property type="term" value="F:arylformamidase activity"/>
    <property type="evidence" value="ECO:0007669"/>
    <property type="project" value="InterPro"/>
</dbReference>
<dbReference type="EC" id="3.5.-.-" evidence="1"/>
<dbReference type="SUPFAM" id="SSF102198">
    <property type="entry name" value="Putative cyclase"/>
    <property type="match status" value="1"/>
</dbReference>
<keyword evidence="2" id="KW-1185">Reference proteome</keyword>
<dbReference type="InterPro" id="IPR037175">
    <property type="entry name" value="KFase_sf"/>
</dbReference>
<name>A0AAP6MKM5_9GAMM</name>
<evidence type="ECO:0000313" key="2">
    <source>
        <dbReference type="Proteomes" id="UP001302316"/>
    </source>
</evidence>
<organism evidence="1 2">
    <name type="scientific">Natronospira elongata</name>
    <dbReference type="NCBI Taxonomy" id="3110268"/>
    <lineage>
        <taxon>Bacteria</taxon>
        <taxon>Pseudomonadati</taxon>
        <taxon>Pseudomonadota</taxon>
        <taxon>Gammaproteobacteria</taxon>
        <taxon>Natronospirales</taxon>
        <taxon>Natronospiraceae</taxon>
        <taxon>Natronospira</taxon>
    </lineage>
</organism>
<sequence>LDWAGIRFDMDPARATSLAIELDFEGAQPGFFGAAAARRKALQSGGFIGDTRQGGSCNCEVLEITPHCNGTHTECVGHITDERATVPDQLGNILCPALLLSIHPARLDSSEDSGPSKARGSDMVISREQLQSAWDKLAPAGPPAALIIRTLPNTPDKSQRDWMQSPAPAWITREAAQWIVEQGIEHLLVDVPSVDRADDEGELVTHRIFWDLPPESRKLMEAGRPHASITEMIFVPDTAEDGLYLLNLQYPAFRTDAVPSRPLLHNSL</sequence>
<dbReference type="InterPro" id="IPR007325">
    <property type="entry name" value="KFase/CYL"/>
</dbReference>
<dbReference type="EMBL" id="JAYGII010000041">
    <property type="protein sequence ID" value="MEA5446594.1"/>
    <property type="molecule type" value="Genomic_DNA"/>
</dbReference>
<dbReference type="Proteomes" id="UP001302316">
    <property type="component" value="Unassembled WGS sequence"/>
</dbReference>
<accession>A0AAP6MKM5</accession>
<proteinExistence type="predicted"/>
<dbReference type="RefSeq" id="WP_346052954.1">
    <property type="nucleotide sequence ID" value="NZ_JAYGII010000041.1"/>
</dbReference>
<dbReference type="Gene3D" id="3.50.30.50">
    <property type="entry name" value="Putative cyclase"/>
    <property type="match status" value="1"/>
</dbReference>
<protein>
    <submittedName>
        <fullName evidence="1">Cyclase family protein</fullName>
        <ecNumber evidence="1">3.5.-.-</ecNumber>
    </submittedName>
</protein>
<keyword evidence="1" id="KW-0378">Hydrolase</keyword>
<dbReference type="GO" id="GO:0019441">
    <property type="term" value="P:L-tryptophan catabolic process to kynurenine"/>
    <property type="evidence" value="ECO:0007669"/>
    <property type="project" value="InterPro"/>
</dbReference>